<keyword evidence="2" id="KW-1185">Reference proteome</keyword>
<accession>B5I9K9</accession>
<proteinExistence type="predicted"/>
<gene>
    <name evidence="1" type="ordered locus">Aboo_0709</name>
</gene>
<dbReference type="RefSeq" id="WP_008082733.1">
    <property type="nucleotide sequence ID" value="NC_013926.1"/>
</dbReference>
<dbReference type="KEGG" id="abi:Aboo_0709"/>
<organism evidence="1 2">
    <name type="scientific">Aciduliprofundum boonei (strain DSM 19572 / T469)</name>
    <dbReference type="NCBI Taxonomy" id="439481"/>
    <lineage>
        <taxon>Archaea</taxon>
        <taxon>Methanobacteriati</taxon>
        <taxon>Thermoplasmatota</taxon>
        <taxon>DHVE2 group</taxon>
        <taxon>Candidatus Aciduliprofundum</taxon>
    </lineage>
</organism>
<protein>
    <submittedName>
        <fullName evidence="1">Uncharacterized protein</fullName>
    </submittedName>
</protein>
<dbReference type="HOGENOM" id="CLU_678993_0_0_2"/>
<dbReference type="SUPFAM" id="SSF53756">
    <property type="entry name" value="UDP-Glycosyltransferase/glycogen phosphorylase"/>
    <property type="match status" value="1"/>
</dbReference>
<name>B5I9K9_ACIB4</name>
<reference evidence="1" key="1">
    <citation type="submission" date="2010-02" db="EMBL/GenBank/DDBJ databases">
        <title>Complete sequence of Aciduliprofundum boonei T469.</title>
        <authorList>
            <consortium name="US DOE Joint Genome Institute"/>
            <person name="Lucas S."/>
            <person name="Copeland A."/>
            <person name="Lapidus A."/>
            <person name="Cheng J.-F."/>
            <person name="Bruce D."/>
            <person name="Goodwin L."/>
            <person name="Pitluck S."/>
            <person name="Saunders E."/>
            <person name="Detter J.C."/>
            <person name="Han C."/>
            <person name="Tapia R."/>
            <person name="Land M."/>
            <person name="Hauser L."/>
            <person name="Kyrpides N."/>
            <person name="Mikhailova N."/>
            <person name="Flores G."/>
            <person name="Reysenbach A.-L."/>
            <person name="Woyke T."/>
        </authorList>
    </citation>
    <scope>NUCLEOTIDE SEQUENCE</scope>
    <source>
        <strain evidence="1">T469</strain>
    </source>
</reference>
<dbReference type="Proteomes" id="UP000001400">
    <property type="component" value="Chromosome"/>
</dbReference>
<dbReference type="GeneID" id="8827655"/>
<evidence type="ECO:0000313" key="2">
    <source>
        <dbReference type="Proteomes" id="UP000001400"/>
    </source>
</evidence>
<dbReference type="STRING" id="439481.Aboo_0709"/>
<dbReference type="AlphaFoldDB" id="B5I9K9"/>
<dbReference type="eggNOG" id="arCOG12808">
    <property type="taxonomic scope" value="Archaea"/>
</dbReference>
<dbReference type="EMBL" id="CP001941">
    <property type="protein sequence ID" value="ADD08520.1"/>
    <property type="molecule type" value="Genomic_DNA"/>
</dbReference>
<dbReference type="OrthoDB" id="387085at2157"/>
<sequence length="405" mass="47435">MSEKPKIAIIEAFWHHDVLNTMYEIGESLSDIYDITVIASRGVIEKSKFAYSDKLNLIIIKNSYRYTWSKEKRKLLHYPKLFLKLQEEGENLQYEVKKLNPDVIIINTLTEPPFFHPLLEWGWRSNKKFVIIIHNAHFWNLLWFIHSLNLRNIKERKFLDLLYNLYVSKRISGFITLGEYVKIPPSLKNKPHIVIPSRIGRDIKPVKSKKSVYFVVPGKVIQKYGKDYLHIIDSFHNAIDKNPSLRTKAKLILLGRMMDDDIKHRIEKIDPNGEIIIRFKEFVDEKIFEKWLLKAHFVILPDSANAVYGTYKISGAINDAISYGVPILIPKSYAPHYNFRENVIRYTKDSLQSVITSCTMCVLNNYPKYNALLNTALNIMRENSVKNVSKNMVNFIKRIISDYRP</sequence>
<evidence type="ECO:0000313" key="1">
    <source>
        <dbReference type="EMBL" id="ADD08520.1"/>
    </source>
</evidence>